<dbReference type="SUPFAM" id="SSF56436">
    <property type="entry name" value="C-type lectin-like"/>
    <property type="match status" value="2"/>
</dbReference>
<evidence type="ECO:0000313" key="5">
    <source>
        <dbReference type="Proteomes" id="UP000837857"/>
    </source>
</evidence>
<dbReference type="Pfam" id="PF00059">
    <property type="entry name" value="Lectin_C"/>
    <property type="match status" value="2"/>
</dbReference>
<reference evidence="4" key="1">
    <citation type="submission" date="2022-03" db="EMBL/GenBank/DDBJ databases">
        <authorList>
            <person name="Martin H S."/>
        </authorList>
    </citation>
    <scope>NUCLEOTIDE SEQUENCE</scope>
</reference>
<dbReference type="PROSITE" id="PS50041">
    <property type="entry name" value="C_TYPE_LECTIN_2"/>
    <property type="match status" value="2"/>
</dbReference>
<dbReference type="PROSITE" id="PS00615">
    <property type="entry name" value="C_TYPE_LECTIN_1"/>
    <property type="match status" value="1"/>
</dbReference>
<dbReference type="Proteomes" id="UP000837857">
    <property type="component" value="Chromosome 7"/>
</dbReference>
<dbReference type="EMBL" id="OW152819">
    <property type="protein sequence ID" value="CAH2073664.1"/>
    <property type="molecule type" value="Genomic_DNA"/>
</dbReference>
<organism evidence="4 5">
    <name type="scientific">Iphiclides podalirius</name>
    <name type="common">scarce swallowtail</name>
    <dbReference type="NCBI Taxonomy" id="110791"/>
    <lineage>
        <taxon>Eukaryota</taxon>
        <taxon>Metazoa</taxon>
        <taxon>Ecdysozoa</taxon>
        <taxon>Arthropoda</taxon>
        <taxon>Hexapoda</taxon>
        <taxon>Insecta</taxon>
        <taxon>Pterygota</taxon>
        <taxon>Neoptera</taxon>
        <taxon>Endopterygota</taxon>
        <taxon>Lepidoptera</taxon>
        <taxon>Glossata</taxon>
        <taxon>Ditrysia</taxon>
        <taxon>Papilionoidea</taxon>
        <taxon>Papilionidae</taxon>
        <taxon>Papilioninae</taxon>
        <taxon>Iphiclides</taxon>
    </lineage>
</organism>
<feature type="non-terminal residue" evidence="4">
    <location>
        <position position="323"/>
    </location>
</feature>
<gene>
    <name evidence="4" type="ORF">IPOD504_LOCUS15737</name>
</gene>
<feature type="domain" description="C-type lectin" evidence="3">
    <location>
        <begin position="181"/>
        <end position="299"/>
    </location>
</feature>
<dbReference type="InterPro" id="IPR050111">
    <property type="entry name" value="C-type_lectin/snaclec_domain"/>
</dbReference>
<dbReference type="InterPro" id="IPR016187">
    <property type="entry name" value="CTDL_fold"/>
</dbReference>
<evidence type="ECO:0000259" key="3">
    <source>
        <dbReference type="PROSITE" id="PS50041"/>
    </source>
</evidence>
<keyword evidence="2" id="KW-0732">Signal</keyword>
<evidence type="ECO:0000256" key="2">
    <source>
        <dbReference type="SAM" id="SignalP"/>
    </source>
</evidence>
<accession>A0ABN8J1G7</accession>
<name>A0ABN8J1G7_9NEOP</name>
<evidence type="ECO:0000256" key="1">
    <source>
        <dbReference type="ARBA" id="ARBA00023157"/>
    </source>
</evidence>
<dbReference type="InterPro" id="IPR016186">
    <property type="entry name" value="C-type_lectin-like/link_sf"/>
</dbReference>
<dbReference type="InterPro" id="IPR018378">
    <property type="entry name" value="C-type_lectin_CS"/>
</dbReference>
<proteinExistence type="predicted"/>
<feature type="domain" description="C-type lectin" evidence="3">
    <location>
        <begin position="43"/>
        <end position="157"/>
    </location>
</feature>
<dbReference type="CDD" id="cd00037">
    <property type="entry name" value="CLECT"/>
    <property type="match status" value="1"/>
</dbReference>
<sequence>MVRAKHFLIFLLIQSVFQFAYGQPQAKLFRSDYKYLEETRSFYKIHTLAKTWDNAKRRCSLEGARLFYPEDQSEVDAVVAYLNETQPSFRTIFVGISSKLAKGVFTTVDGIALRDVYNRWGPGEPNDKNGDEDCVILRTDGSYNDDKCSKKFAFICKKTLASLKWNEECNVPYLDYKYNENLGRCYKFHLNPLNWRDALEACDAEQSYLAIINSQEEADYLVNITERAPKDKVTGWYLRGAVHLGFSYDTTEDSWRTNAGDTLEEAGYAIWGNYQPDGGDNERCGSMFYNGHLNDISCEAHKCFFICERENELLSLFSERFGT</sequence>
<dbReference type="Gene3D" id="3.10.100.10">
    <property type="entry name" value="Mannose-Binding Protein A, subunit A"/>
    <property type="match status" value="2"/>
</dbReference>
<keyword evidence="5" id="KW-1185">Reference proteome</keyword>
<dbReference type="SMART" id="SM00034">
    <property type="entry name" value="CLECT"/>
    <property type="match status" value="2"/>
</dbReference>
<keyword evidence="1" id="KW-1015">Disulfide bond</keyword>
<dbReference type="InterPro" id="IPR001304">
    <property type="entry name" value="C-type_lectin-like"/>
</dbReference>
<protein>
    <recommendedName>
        <fullName evidence="3">C-type lectin domain-containing protein</fullName>
    </recommendedName>
</protein>
<dbReference type="PANTHER" id="PTHR22803">
    <property type="entry name" value="MANNOSE, PHOSPHOLIPASE, LECTIN RECEPTOR RELATED"/>
    <property type="match status" value="1"/>
</dbReference>
<evidence type="ECO:0000313" key="4">
    <source>
        <dbReference type="EMBL" id="CAH2073664.1"/>
    </source>
</evidence>
<feature type="chain" id="PRO_5045550551" description="C-type lectin domain-containing protein" evidence="2">
    <location>
        <begin position="23"/>
        <end position="323"/>
    </location>
</feature>
<feature type="signal peptide" evidence="2">
    <location>
        <begin position="1"/>
        <end position="22"/>
    </location>
</feature>